<gene>
    <name evidence="1" type="ORF">SCALOS_LOCUS3332</name>
</gene>
<accession>A0ACA9L307</accession>
<reference evidence="1" key="1">
    <citation type="submission" date="2021-06" db="EMBL/GenBank/DDBJ databases">
        <authorList>
            <person name="Kallberg Y."/>
            <person name="Tangrot J."/>
            <person name="Rosling A."/>
        </authorList>
    </citation>
    <scope>NUCLEOTIDE SEQUENCE</scope>
    <source>
        <strain evidence="1">AU212A</strain>
    </source>
</reference>
<dbReference type="EMBL" id="CAJVPM010003571">
    <property type="protein sequence ID" value="CAG8503102.1"/>
    <property type="molecule type" value="Genomic_DNA"/>
</dbReference>
<keyword evidence="2" id="KW-1185">Reference proteome</keyword>
<organism evidence="1 2">
    <name type="scientific">Scutellospora calospora</name>
    <dbReference type="NCBI Taxonomy" id="85575"/>
    <lineage>
        <taxon>Eukaryota</taxon>
        <taxon>Fungi</taxon>
        <taxon>Fungi incertae sedis</taxon>
        <taxon>Mucoromycota</taxon>
        <taxon>Glomeromycotina</taxon>
        <taxon>Glomeromycetes</taxon>
        <taxon>Diversisporales</taxon>
        <taxon>Gigasporaceae</taxon>
        <taxon>Scutellospora</taxon>
    </lineage>
</organism>
<evidence type="ECO:0000313" key="1">
    <source>
        <dbReference type="EMBL" id="CAG8503102.1"/>
    </source>
</evidence>
<dbReference type="Proteomes" id="UP000789860">
    <property type="component" value="Unassembled WGS sequence"/>
</dbReference>
<name>A0ACA9L307_9GLOM</name>
<protein>
    <submittedName>
        <fullName evidence="1">2435_t:CDS:1</fullName>
    </submittedName>
</protein>
<evidence type="ECO:0000313" key="2">
    <source>
        <dbReference type="Proteomes" id="UP000789860"/>
    </source>
</evidence>
<comment type="caution">
    <text evidence="1">The sequence shown here is derived from an EMBL/GenBank/DDBJ whole genome shotgun (WGS) entry which is preliminary data.</text>
</comment>
<sequence>MVYDYLLTKSDFEKAKTNFKKAKTNFEKVQVEYIQTLQKCFIKACASNDYNKSFKFFQTIQNEGNNDIKGQVKNKLGMPATIWINSHQNKSDFGASEPTNILSNNDNLSEKSSQLINDKINEKEDGVISEEKLKCKSDYDSREQNKSKQKELSESSSDSDKYIKNLIRKRMNDIFSSNKDLKDLQRIFLQHFNFNEVSTPVLPILQDVED</sequence>
<proteinExistence type="predicted"/>